<dbReference type="EMBL" id="JACMSC010000016">
    <property type="protein sequence ID" value="KAG6481158.1"/>
    <property type="molecule type" value="Genomic_DNA"/>
</dbReference>
<proteinExistence type="predicted"/>
<dbReference type="PANTHER" id="PTHR46371">
    <property type="entry name" value="OS04G0464100 PROTEIN"/>
    <property type="match status" value="1"/>
</dbReference>
<keyword evidence="2" id="KW-1185">Reference proteome</keyword>
<accession>A0A8J5KLB0</accession>
<dbReference type="Gene3D" id="3.30.70.100">
    <property type="match status" value="2"/>
</dbReference>
<protein>
    <recommendedName>
        <fullName evidence="3">HMA domain-containing protein</fullName>
    </recommendedName>
</protein>
<dbReference type="AlphaFoldDB" id="A0A8J5KLB0"/>
<organism evidence="1 2">
    <name type="scientific">Zingiber officinale</name>
    <name type="common">Ginger</name>
    <name type="synonym">Amomum zingiber</name>
    <dbReference type="NCBI Taxonomy" id="94328"/>
    <lineage>
        <taxon>Eukaryota</taxon>
        <taxon>Viridiplantae</taxon>
        <taxon>Streptophyta</taxon>
        <taxon>Embryophyta</taxon>
        <taxon>Tracheophyta</taxon>
        <taxon>Spermatophyta</taxon>
        <taxon>Magnoliopsida</taxon>
        <taxon>Liliopsida</taxon>
        <taxon>Zingiberales</taxon>
        <taxon>Zingiberaceae</taxon>
        <taxon>Zingiber</taxon>
    </lineage>
</organism>
<sequence length="235" mass="26663">MVQQKMVMKLTMEDPKKKAKALKTAVGVHGVVSVTLEDDKIVVVGDVDSVDLTRILRKKMGHVDLLSVIGIATYSSVLCIKERVVTSFWIISYTQVPIHSNSSPRFKKLKSSFLYLRMVQQKMVMKLTMDNPKKKAKALQTAVGVHGVVSVALEDDKIVVVGDVDSVDLTRVLRKKMGHVELLSVAEVKKEEKKDEKKEEKKDEKPIELAWLGQGPFMHPPYPFVIWEDQYPNYW</sequence>
<gene>
    <name evidence="1" type="ORF">ZIOFF_057753</name>
</gene>
<comment type="caution">
    <text evidence="1">The sequence shown here is derived from an EMBL/GenBank/DDBJ whole genome shotgun (WGS) entry which is preliminary data.</text>
</comment>
<evidence type="ECO:0008006" key="3">
    <source>
        <dbReference type="Google" id="ProtNLM"/>
    </source>
</evidence>
<dbReference type="InterPro" id="IPR044296">
    <property type="entry name" value="HIPP46"/>
</dbReference>
<evidence type="ECO:0000313" key="2">
    <source>
        <dbReference type="Proteomes" id="UP000734854"/>
    </source>
</evidence>
<dbReference type="Proteomes" id="UP000734854">
    <property type="component" value="Unassembled WGS sequence"/>
</dbReference>
<name>A0A8J5KLB0_ZINOF</name>
<reference evidence="1 2" key="1">
    <citation type="submission" date="2020-08" db="EMBL/GenBank/DDBJ databases">
        <title>Plant Genome Project.</title>
        <authorList>
            <person name="Zhang R.-G."/>
        </authorList>
    </citation>
    <scope>NUCLEOTIDE SEQUENCE [LARGE SCALE GENOMIC DNA]</scope>
    <source>
        <tissue evidence="1">Rhizome</tissue>
    </source>
</reference>
<evidence type="ECO:0000313" key="1">
    <source>
        <dbReference type="EMBL" id="KAG6481158.1"/>
    </source>
</evidence>